<keyword evidence="3" id="KW-0418">Kinase</keyword>
<dbReference type="SUPFAM" id="SSF53067">
    <property type="entry name" value="Actin-like ATPase domain"/>
    <property type="match status" value="2"/>
</dbReference>
<dbReference type="InterPro" id="IPR043129">
    <property type="entry name" value="ATPase_NBD"/>
</dbReference>
<dbReference type="InterPro" id="IPR018484">
    <property type="entry name" value="FGGY_N"/>
</dbReference>
<evidence type="ECO:0000313" key="7">
    <source>
        <dbReference type="Proteomes" id="UP000564644"/>
    </source>
</evidence>
<evidence type="ECO:0000256" key="3">
    <source>
        <dbReference type="ARBA" id="ARBA00022777"/>
    </source>
</evidence>
<reference evidence="6 7" key="1">
    <citation type="submission" date="2020-08" db="EMBL/GenBank/DDBJ databases">
        <title>Cohnella phylogeny.</title>
        <authorList>
            <person name="Dunlap C."/>
        </authorList>
    </citation>
    <scope>NUCLEOTIDE SEQUENCE [LARGE SCALE GENOMIC DNA]</scope>
    <source>
        <strain evidence="6 7">CBP 2801</strain>
    </source>
</reference>
<dbReference type="InterPro" id="IPR018485">
    <property type="entry name" value="FGGY_C"/>
</dbReference>
<dbReference type="Pfam" id="PF02782">
    <property type="entry name" value="FGGY_C"/>
    <property type="match status" value="1"/>
</dbReference>
<dbReference type="Pfam" id="PF00370">
    <property type="entry name" value="FGGY_N"/>
    <property type="match status" value="1"/>
</dbReference>
<sequence length="448" mass="48129">MHLIGLDIGTTSVCGALLEARTRRMIRSVTLDNTAALRSSRSWEFAQDAESIWRTAESVLSELRSDRAEVLGIGITGQMHGILYVDKEGNAVSPLYTWQDKRGDMPYSKEATYAEQLARLTCYPMATGFGMATHFYNQQNGLVPPGASALCTIADYVAMRLANRTRPLIDPTNASGLGLYDPRLLEFDRAALTHAEIDAGLLPEQVPSGTVIGRIKDGIPVATALGDNQASFLGAVPDVRSSVLLNIGTGSQISVYSDAYCADECRTAGGIDIRPFPGGGYLLVGASLSGGKSYALLERFFREVITSFTGSDESSLYETMNRMAEAETADEFELKVNTRFFGTRADPLARGTIDGVCPDNWTPGHLIRGFLEGMAGELAGYYDLLPPSVRERAKALVVSGNGVRRNGALRRILERLFGLPLLLPDGGEEASRGAAICAGVGCGLYASF</sequence>
<keyword evidence="2" id="KW-0808">Transferase</keyword>
<evidence type="ECO:0008006" key="8">
    <source>
        <dbReference type="Google" id="ProtNLM"/>
    </source>
</evidence>
<name>A0A7X0SRG4_9BACL</name>
<evidence type="ECO:0000256" key="2">
    <source>
        <dbReference type="ARBA" id="ARBA00022679"/>
    </source>
</evidence>
<proteinExistence type="inferred from homology"/>
<evidence type="ECO:0000313" key="6">
    <source>
        <dbReference type="EMBL" id="MBB6734792.1"/>
    </source>
</evidence>
<organism evidence="6 7">
    <name type="scientific">Cohnella zeiphila</name>
    <dbReference type="NCBI Taxonomy" id="2761120"/>
    <lineage>
        <taxon>Bacteria</taxon>
        <taxon>Bacillati</taxon>
        <taxon>Bacillota</taxon>
        <taxon>Bacilli</taxon>
        <taxon>Bacillales</taxon>
        <taxon>Paenibacillaceae</taxon>
        <taxon>Cohnella</taxon>
    </lineage>
</organism>
<accession>A0A7X0SRG4</accession>
<dbReference type="InterPro" id="IPR050406">
    <property type="entry name" value="FGGY_Carb_Kinase"/>
</dbReference>
<dbReference type="PANTHER" id="PTHR43095:SF5">
    <property type="entry name" value="XYLULOSE KINASE"/>
    <property type="match status" value="1"/>
</dbReference>
<dbReference type="GO" id="GO:0005975">
    <property type="term" value="P:carbohydrate metabolic process"/>
    <property type="evidence" value="ECO:0007669"/>
    <property type="project" value="InterPro"/>
</dbReference>
<evidence type="ECO:0000259" key="5">
    <source>
        <dbReference type="Pfam" id="PF02782"/>
    </source>
</evidence>
<dbReference type="InterPro" id="IPR000577">
    <property type="entry name" value="Carb_kinase_FGGY"/>
</dbReference>
<feature type="domain" description="Carbohydrate kinase FGGY N-terminal" evidence="4">
    <location>
        <begin position="3"/>
        <end position="234"/>
    </location>
</feature>
<dbReference type="RefSeq" id="WP_185132439.1">
    <property type="nucleotide sequence ID" value="NZ_JACJVO010000036.1"/>
</dbReference>
<evidence type="ECO:0000259" key="4">
    <source>
        <dbReference type="Pfam" id="PF00370"/>
    </source>
</evidence>
<gene>
    <name evidence="6" type="ORF">H7C18_28085</name>
</gene>
<dbReference type="GO" id="GO:0016301">
    <property type="term" value="F:kinase activity"/>
    <property type="evidence" value="ECO:0007669"/>
    <property type="project" value="UniProtKB-KW"/>
</dbReference>
<comment type="similarity">
    <text evidence="1">Belongs to the FGGY kinase family.</text>
</comment>
<dbReference type="PIRSF" id="PIRSF000538">
    <property type="entry name" value="GlpK"/>
    <property type="match status" value="1"/>
</dbReference>
<dbReference type="Proteomes" id="UP000564644">
    <property type="component" value="Unassembled WGS sequence"/>
</dbReference>
<protein>
    <recommendedName>
        <fullName evidence="8">Carbohydrate kinase FGGY N-terminal domain-containing protein</fullName>
    </recommendedName>
</protein>
<keyword evidence="7" id="KW-1185">Reference proteome</keyword>
<dbReference type="CDD" id="cd07777">
    <property type="entry name" value="ASKHA_NBD_FGGY_SHK"/>
    <property type="match status" value="1"/>
</dbReference>
<comment type="caution">
    <text evidence="6">The sequence shown here is derived from an EMBL/GenBank/DDBJ whole genome shotgun (WGS) entry which is preliminary data.</text>
</comment>
<dbReference type="Gene3D" id="3.30.420.40">
    <property type="match status" value="2"/>
</dbReference>
<dbReference type="AlphaFoldDB" id="A0A7X0SRG4"/>
<feature type="domain" description="Carbohydrate kinase FGGY C-terminal" evidence="5">
    <location>
        <begin position="281"/>
        <end position="441"/>
    </location>
</feature>
<evidence type="ECO:0000256" key="1">
    <source>
        <dbReference type="ARBA" id="ARBA00009156"/>
    </source>
</evidence>
<dbReference type="EMBL" id="JACJVO010000036">
    <property type="protein sequence ID" value="MBB6734792.1"/>
    <property type="molecule type" value="Genomic_DNA"/>
</dbReference>
<dbReference type="PANTHER" id="PTHR43095">
    <property type="entry name" value="SUGAR KINASE"/>
    <property type="match status" value="1"/>
</dbReference>